<evidence type="ECO:0000313" key="7">
    <source>
        <dbReference type="EMBL" id="EYF03807.1"/>
    </source>
</evidence>
<dbReference type="STRING" id="1192034.CAP_5237"/>
<comment type="caution">
    <text evidence="7">The sequence shown here is derived from an EMBL/GenBank/DDBJ whole genome shotgun (WGS) entry which is preliminary data.</text>
</comment>
<accession>A0A017T468</accession>
<evidence type="ECO:0000256" key="3">
    <source>
        <dbReference type="ARBA" id="ARBA00022777"/>
    </source>
</evidence>
<dbReference type="Gene3D" id="3.30.200.20">
    <property type="entry name" value="Phosphorylase Kinase, domain 1"/>
    <property type="match status" value="1"/>
</dbReference>
<evidence type="ECO:0000256" key="4">
    <source>
        <dbReference type="ARBA" id="ARBA00022840"/>
    </source>
</evidence>
<keyword evidence="1" id="KW-0808">Transferase</keyword>
<feature type="region of interest" description="Disordered" evidence="5">
    <location>
        <begin position="430"/>
        <end position="545"/>
    </location>
</feature>
<evidence type="ECO:0000256" key="5">
    <source>
        <dbReference type="SAM" id="MobiDB-lite"/>
    </source>
</evidence>
<keyword evidence="2" id="KW-0547">Nucleotide-binding</keyword>
<dbReference type="InterPro" id="IPR011009">
    <property type="entry name" value="Kinase-like_dom_sf"/>
</dbReference>
<keyword evidence="8" id="KW-1185">Reference proteome</keyword>
<feature type="compositionally biased region" description="Basic and acidic residues" evidence="5">
    <location>
        <begin position="476"/>
        <end position="490"/>
    </location>
</feature>
<keyword evidence="7" id="KW-0723">Serine/threonine-protein kinase</keyword>
<evidence type="ECO:0000256" key="1">
    <source>
        <dbReference type="ARBA" id="ARBA00022679"/>
    </source>
</evidence>
<name>A0A017T468_9BACT</name>
<keyword evidence="3 7" id="KW-0418">Kinase</keyword>
<dbReference type="eggNOG" id="COG0515">
    <property type="taxonomic scope" value="Bacteria"/>
</dbReference>
<dbReference type="PROSITE" id="PS00108">
    <property type="entry name" value="PROTEIN_KINASE_ST"/>
    <property type="match status" value="1"/>
</dbReference>
<dbReference type="Gene3D" id="1.10.510.10">
    <property type="entry name" value="Transferase(Phosphotransferase) domain 1"/>
    <property type="match status" value="1"/>
</dbReference>
<dbReference type="PANTHER" id="PTHR43289">
    <property type="entry name" value="MITOGEN-ACTIVATED PROTEIN KINASE KINASE KINASE 20-RELATED"/>
    <property type="match status" value="1"/>
</dbReference>
<dbReference type="EMBL" id="ASRX01000042">
    <property type="protein sequence ID" value="EYF03807.1"/>
    <property type="molecule type" value="Genomic_DNA"/>
</dbReference>
<proteinExistence type="predicted"/>
<sequence>MQIATGAVIGGKYRLERPLSSGGMGTVWVARHVHLASTVAVKFMDAKLAASAPFARRFEREACIAANLKSPHIVPVHDYGIEERVPYLVMELLEGEDLGARLHRQRRLPLHEAVHLLTQIGKAIRRAHGAGLVHRDLKPGNIFLARIEGEEGEVVKVLDFGIVKVRDQQFTRMGGRFDEEVTCAGDILGSPHYMSPEQILAEKDIDHRSDLWSMAVILFRMLTGTIPFPGEQIGQVMRCLLSGQVPRATSFEPALPAAIDAFFEKALAQQRDQRFQSVWAMVEELHTIAGGPWSLNTTFRPPSQSWSNETGRASMHGGVLPQGAPPLSSLHSPPLSPPLSPPFSVPLPTLSPHSVSPHSTLGPAGSMGVPATASGGVPRTLTSATGVGSHDTVKRLRSSSMLLAVLAGALLALGAAGVAVNGEALSSAAQGVMGGSRGGLLERRGPDKATPVPLPSAAQVSRHETEPAVTPVAAPRWREGRERREGRDGEGSFAATSRSPALGAGEALDGDRAAAATLRPRSRVRSRQGVPAASAHGQASEEPPVWLKHEVMVLPEASAPPAFEGPPPLTQQPSGVFDEPPQAPGASPPVEQAPGRE</sequence>
<feature type="domain" description="Protein kinase" evidence="6">
    <location>
        <begin position="13"/>
        <end position="289"/>
    </location>
</feature>
<dbReference type="InterPro" id="IPR000719">
    <property type="entry name" value="Prot_kinase_dom"/>
</dbReference>
<dbReference type="GO" id="GO:0004674">
    <property type="term" value="F:protein serine/threonine kinase activity"/>
    <property type="evidence" value="ECO:0007669"/>
    <property type="project" value="UniProtKB-KW"/>
</dbReference>
<evidence type="ECO:0000259" key="6">
    <source>
        <dbReference type="PROSITE" id="PS50011"/>
    </source>
</evidence>
<dbReference type="PANTHER" id="PTHR43289:SF6">
    <property type="entry name" value="SERINE_THREONINE-PROTEIN KINASE NEKL-3"/>
    <property type="match status" value="1"/>
</dbReference>
<feature type="compositionally biased region" description="Pro residues" evidence="5">
    <location>
        <begin position="334"/>
        <end position="344"/>
    </location>
</feature>
<feature type="region of interest" description="Disordered" evidence="5">
    <location>
        <begin position="300"/>
        <end position="344"/>
    </location>
</feature>
<dbReference type="RefSeq" id="WP_081865237.1">
    <property type="nucleotide sequence ID" value="NZ_ASRX01000042.1"/>
</dbReference>
<feature type="compositionally biased region" description="Polar residues" evidence="5">
    <location>
        <begin position="300"/>
        <end position="311"/>
    </location>
</feature>
<dbReference type="SMART" id="SM00220">
    <property type="entry name" value="S_TKc"/>
    <property type="match status" value="1"/>
</dbReference>
<keyword evidence="4" id="KW-0067">ATP-binding</keyword>
<evidence type="ECO:0000313" key="8">
    <source>
        <dbReference type="Proteomes" id="UP000019678"/>
    </source>
</evidence>
<evidence type="ECO:0000256" key="2">
    <source>
        <dbReference type="ARBA" id="ARBA00022741"/>
    </source>
</evidence>
<dbReference type="AlphaFoldDB" id="A0A017T468"/>
<feature type="region of interest" description="Disordered" evidence="5">
    <location>
        <begin position="557"/>
        <end position="597"/>
    </location>
</feature>
<dbReference type="CDD" id="cd14014">
    <property type="entry name" value="STKc_PknB_like"/>
    <property type="match status" value="1"/>
</dbReference>
<dbReference type="GO" id="GO:0005524">
    <property type="term" value="F:ATP binding"/>
    <property type="evidence" value="ECO:0007669"/>
    <property type="project" value="UniProtKB-KW"/>
</dbReference>
<dbReference type="OrthoDB" id="9779541at2"/>
<dbReference type="SUPFAM" id="SSF56112">
    <property type="entry name" value="Protein kinase-like (PK-like)"/>
    <property type="match status" value="1"/>
</dbReference>
<organism evidence="7 8">
    <name type="scientific">Chondromyces apiculatus DSM 436</name>
    <dbReference type="NCBI Taxonomy" id="1192034"/>
    <lineage>
        <taxon>Bacteria</taxon>
        <taxon>Pseudomonadati</taxon>
        <taxon>Myxococcota</taxon>
        <taxon>Polyangia</taxon>
        <taxon>Polyangiales</taxon>
        <taxon>Polyangiaceae</taxon>
        <taxon>Chondromyces</taxon>
    </lineage>
</organism>
<dbReference type="Proteomes" id="UP000019678">
    <property type="component" value="Unassembled WGS sequence"/>
</dbReference>
<protein>
    <submittedName>
        <fullName evidence="7">Serine/threonine protein kinase</fullName>
    </submittedName>
</protein>
<gene>
    <name evidence="7" type="ORF">CAP_5237</name>
</gene>
<reference evidence="7 8" key="1">
    <citation type="submission" date="2013-05" db="EMBL/GenBank/DDBJ databases">
        <title>Genome assembly of Chondromyces apiculatus DSM 436.</title>
        <authorList>
            <person name="Sharma G."/>
            <person name="Khatri I."/>
            <person name="Kaur C."/>
            <person name="Mayilraj S."/>
            <person name="Subramanian S."/>
        </authorList>
    </citation>
    <scope>NUCLEOTIDE SEQUENCE [LARGE SCALE GENOMIC DNA]</scope>
    <source>
        <strain evidence="7 8">DSM 436</strain>
    </source>
</reference>
<dbReference type="PROSITE" id="PS50011">
    <property type="entry name" value="PROTEIN_KINASE_DOM"/>
    <property type="match status" value="1"/>
</dbReference>
<dbReference type="Pfam" id="PF00069">
    <property type="entry name" value="Pkinase"/>
    <property type="match status" value="1"/>
</dbReference>
<dbReference type="InterPro" id="IPR008271">
    <property type="entry name" value="Ser/Thr_kinase_AS"/>
</dbReference>